<reference evidence="2 3" key="1">
    <citation type="submission" date="2019-05" db="EMBL/GenBank/DDBJ databases">
        <title>Another draft genome of Portunus trituberculatus and its Hox gene families provides insights of decapod evolution.</title>
        <authorList>
            <person name="Jeong J.-H."/>
            <person name="Song I."/>
            <person name="Kim S."/>
            <person name="Choi T."/>
            <person name="Kim D."/>
            <person name="Ryu S."/>
            <person name="Kim W."/>
        </authorList>
    </citation>
    <scope>NUCLEOTIDE SEQUENCE [LARGE SCALE GENOMIC DNA]</scope>
    <source>
        <tissue evidence="2">Muscle</tissue>
    </source>
</reference>
<accession>A0A5B7K365</accession>
<dbReference type="PANTHER" id="PTHR21483">
    <property type="entry name" value="RNA POLYMERASE II-ASSOCIATED PROTEIN 1"/>
    <property type="match status" value="1"/>
</dbReference>
<feature type="domain" description="RPAP1 C-terminal" evidence="1">
    <location>
        <begin position="76"/>
        <end position="105"/>
    </location>
</feature>
<gene>
    <name evidence="2" type="primary">RPAP1</name>
    <name evidence="2" type="ORF">E2C01_100500</name>
</gene>
<dbReference type="PANTHER" id="PTHR21483:SF18">
    <property type="entry name" value="RNA POLYMERASE II-ASSOCIATED PROTEIN 1"/>
    <property type="match status" value="1"/>
</dbReference>
<evidence type="ECO:0000259" key="1">
    <source>
        <dbReference type="Pfam" id="PF08620"/>
    </source>
</evidence>
<dbReference type="Pfam" id="PF08620">
    <property type="entry name" value="RPAP1_C"/>
    <property type="match status" value="1"/>
</dbReference>
<dbReference type="AlphaFoldDB" id="A0A5B7K365"/>
<protein>
    <submittedName>
        <fullName evidence="2">RNA polymerase II-associated protein 1</fullName>
    </submittedName>
</protein>
<proteinExistence type="predicted"/>
<keyword evidence="3" id="KW-1185">Reference proteome</keyword>
<name>A0A5B7K365_PORTR</name>
<evidence type="ECO:0000313" key="2">
    <source>
        <dbReference type="EMBL" id="MPD04792.1"/>
    </source>
</evidence>
<dbReference type="EMBL" id="VSRR010142824">
    <property type="protein sequence ID" value="MPD04792.1"/>
    <property type="molecule type" value="Genomic_DNA"/>
</dbReference>
<dbReference type="OrthoDB" id="348201at2759"/>
<organism evidence="2 3">
    <name type="scientific">Portunus trituberculatus</name>
    <name type="common">Swimming crab</name>
    <name type="synonym">Neptunus trituberculatus</name>
    <dbReference type="NCBI Taxonomy" id="210409"/>
    <lineage>
        <taxon>Eukaryota</taxon>
        <taxon>Metazoa</taxon>
        <taxon>Ecdysozoa</taxon>
        <taxon>Arthropoda</taxon>
        <taxon>Crustacea</taxon>
        <taxon>Multicrustacea</taxon>
        <taxon>Malacostraca</taxon>
        <taxon>Eumalacostraca</taxon>
        <taxon>Eucarida</taxon>
        <taxon>Decapoda</taxon>
        <taxon>Pleocyemata</taxon>
        <taxon>Brachyura</taxon>
        <taxon>Eubrachyura</taxon>
        <taxon>Portunoidea</taxon>
        <taxon>Portunidae</taxon>
        <taxon>Portuninae</taxon>
        <taxon>Portunus</taxon>
    </lineage>
</organism>
<dbReference type="InterPro" id="IPR013929">
    <property type="entry name" value="RPAP1_C"/>
</dbReference>
<dbReference type="GO" id="GO:0006366">
    <property type="term" value="P:transcription by RNA polymerase II"/>
    <property type="evidence" value="ECO:0007669"/>
    <property type="project" value="InterPro"/>
</dbReference>
<sequence length="120" mass="13887">MNYLVFSPLPFHHSLHFSSLSHLTVLFSILFHHSLHLSISPFSHLLSVFQVEMEKLQWMTSMPPPRPLQDNEGFVARFDFKGDILPYSADISYRQALHHHGEEPGVCVCVIFYHSRLLVT</sequence>
<evidence type="ECO:0000313" key="3">
    <source>
        <dbReference type="Proteomes" id="UP000324222"/>
    </source>
</evidence>
<dbReference type="InterPro" id="IPR039913">
    <property type="entry name" value="RPAP1/Rba50"/>
</dbReference>
<dbReference type="Proteomes" id="UP000324222">
    <property type="component" value="Unassembled WGS sequence"/>
</dbReference>
<comment type="caution">
    <text evidence="2">The sequence shown here is derived from an EMBL/GenBank/DDBJ whole genome shotgun (WGS) entry which is preliminary data.</text>
</comment>